<dbReference type="InterPro" id="IPR036942">
    <property type="entry name" value="Beta-barrel_TonB_sf"/>
</dbReference>
<dbReference type="SUPFAM" id="SSF49464">
    <property type="entry name" value="Carboxypeptidase regulatory domain-like"/>
    <property type="match status" value="1"/>
</dbReference>
<dbReference type="RefSeq" id="WP_348266758.1">
    <property type="nucleotide sequence ID" value="NZ_CP121194.1"/>
</dbReference>
<feature type="compositionally biased region" description="Polar residues" evidence="7">
    <location>
        <begin position="1184"/>
        <end position="1196"/>
    </location>
</feature>
<dbReference type="Pfam" id="PF25183">
    <property type="entry name" value="OMP_b-brl_4"/>
    <property type="match status" value="1"/>
</dbReference>
<sequence length="1196" mass="126900">MNKMRVSLALLAVCLLTLAPISFGQAVYGSIYGTITDASGAVVPNAAVTVTDVAKGTSTTVQSNGSGEFTAEHLIPDVYDVKIEAGGFKGFQQKGIQLYADTSTKVQAVLAVGGSDQTVEVNADSVPLLKTDRADVSTTFAAKEIVDLPIPDRNFTNLQLLLPGAQLLGWNHAADENPQGSKQIEVDGQAFAGVAFQLDGTDNQDPILGIIVVNPNADSLSETKITTQNFDAEFGKAVSSVVTAQTKSGSNTWHGSAFDYRESNANLARDPFTQGPAQLSAVNPFPQGLKNQFGGSLGGKIITDKLFFFGDYQGVRQKVGIANVQTVPTAHLVSTCLGQATTTTGTAGCDFSDYTPAVGQLYHQVNGQSVPYAGNVIPTSDLSAPAINFLKLLQPYAPNTAGSAVNGVSGLKNNYAGSGTGGFNSNQWDVRIDWTANDRVHAFGRFSRFTDTLTGKTMFGPAGGAGFGLGGYGGTSQGANDSAAAGADIVVSPKLVTDVRLGYFRYNIGTSKYDAGTNLATQLGAPGLNMGDKTTSGSPSFQLTEVGSFGGPNNSQATGPQYGAGLNVDRCNCPLTEREDQYQLVNNWTRVIGNHSVKFGADLRYARNLRVPSDNDRTGLLLFGTGPTSNGNNGTTGLGFASFVTGNVTQFQRYVSTTTNAKEFQKRDFFYVQDTWRASPKLTLNLGLRYELYFPETVNGKGNGALLNMATGYLQVAGYGNIGSNMNYHLPNNTYNPRIGVAYQVTPNTVIRAGYGRSFDIGVFGSIFGHAATQNLPVLQNQAITASGTDSAFNLSVGPPAATPIPVPASGLLPNPGSQVSSRARPTTLRLPTLDAWNASLQQSLTPTLSVTIAYVGNKGTHTFGDSSGNTTNPNEAAIALSPSQSFNGQALHWDPNLPDIGGVSQYVNGVGPGGAVNNQNLLRRYYGGSLPACNGPCGWTNDIQDFSDNLDTHYNALQVTMAKQYTHGISLNANYAWQQAISDATGYSSWDKHIVAGRDSALRQQQIIVYGLLELPFGRKRQFLAHTNRVVDQIVSGIQISPVINFSSGLPFTLSYSTCSQEVPGSAPCRVNGDTRGFHPNVTGIPGNSLSFYPAQNIDNGGMFRRPALDQIGNVGRNTVFGPHFFNADLSIQKNFTIREKYTFQLRADGFNAFNHINWGTPNGNIDQGGSISSGPFPGGSANPRQLQFSGRVQF</sequence>
<dbReference type="InterPro" id="IPR039426">
    <property type="entry name" value="TonB-dep_rcpt-like"/>
</dbReference>
<keyword evidence="8" id="KW-0732">Signal</keyword>
<dbReference type="InterPro" id="IPR008969">
    <property type="entry name" value="CarboxyPept-like_regulatory"/>
</dbReference>
<dbReference type="PANTHER" id="PTHR30069:SF46">
    <property type="entry name" value="OAR PROTEIN"/>
    <property type="match status" value="1"/>
</dbReference>
<dbReference type="Pfam" id="PF13620">
    <property type="entry name" value="CarboxypepD_reg"/>
    <property type="match status" value="1"/>
</dbReference>
<keyword evidence="2" id="KW-0813">Transport</keyword>
<gene>
    <name evidence="10" type="ORF">P4G45_12225</name>
    <name evidence="11" type="ORF">P8936_12640</name>
</gene>
<dbReference type="KEGG" id="epl:P4G45_12225"/>
<evidence type="ECO:0000313" key="10">
    <source>
        <dbReference type="EMBL" id="XBH09246.1"/>
    </source>
</evidence>
<feature type="signal peptide" evidence="8">
    <location>
        <begin position="1"/>
        <end position="24"/>
    </location>
</feature>
<evidence type="ECO:0000259" key="9">
    <source>
        <dbReference type="Pfam" id="PF25183"/>
    </source>
</evidence>
<accession>A0AAU7CVP6</accession>
<dbReference type="GO" id="GO:0009279">
    <property type="term" value="C:cell outer membrane"/>
    <property type="evidence" value="ECO:0007669"/>
    <property type="project" value="UniProtKB-SubCell"/>
</dbReference>
<evidence type="ECO:0000256" key="5">
    <source>
        <dbReference type="ARBA" id="ARBA00023136"/>
    </source>
</evidence>
<dbReference type="SUPFAM" id="SSF56935">
    <property type="entry name" value="Porins"/>
    <property type="match status" value="1"/>
</dbReference>
<dbReference type="Gene3D" id="2.60.40.1120">
    <property type="entry name" value="Carboxypeptidase-like, regulatory domain"/>
    <property type="match status" value="1"/>
</dbReference>
<reference evidence="10" key="1">
    <citation type="submission" date="2023-03" db="EMBL/GenBank/DDBJ databases">
        <title>Edaphobacter sp.</title>
        <authorList>
            <person name="Huber K.J."/>
            <person name="Papendorf J."/>
            <person name="Pilke C."/>
            <person name="Bunk B."/>
            <person name="Sproeer C."/>
            <person name="Pester M."/>
        </authorList>
    </citation>
    <scope>NUCLEOTIDE SEQUENCE</scope>
    <source>
        <strain evidence="10">DSM 109919</strain>
        <strain evidence="11">DSM 109920</strain>
    </source>
</reference>
<name>A0AAU7CVP6_9BACT</name>
<accession>A0AAU7D5G3</accession>
<evidence type="ECO:0000256" key="6">
    <source>
        <dbReference type="ARBA" id="ARBA00023237"/>
    </source>
</evidence>
<evidence type="ECO:0000256" key="2">
    <source>
        <dbReference type="ARBA" id="ARBA00022448"/>
    </source>
</evidence>
<protein>
    <submittedName>
        <fullName evidence="10">TonB-dependent receptor</fullName>
    </submittedName>
</protein>
<keyword evidence="5" id="KW-0472">Membrane</keyword>
<evidence type="ECO:0000256" key="8">
    <source>
        <dbReference type="SAM" id="SignalP"/>
    </source>
</evidence>
<evidence type="ECO:0000313" key="11">
    <source>
        <dbReference type="EMBL" id="XBH12534.1"/>
    </source>
</evidence>
<organism evidence="10">
    <name type="scientific">Edaphobacter paludis</name>
    <dbReference type="NCBI Taxonomy" id="3035702"/>
    <lineage>
        <taxon>Bacteria</taxon>
        <taxon>Pseudomonadati</taxon>
        <taxon>Acidobacteriota</taxon>
        <taxon>Terriglobia</taxon>
        <taxon>Terriglobales</taxon>
        <taxon>Acidobacteriaceae</taxon>
        <taxon>Edaphobacter</taxon>
    </lineage>
</organism>
<keyword evidence="4" id="KW-0812">Transmembrane</keyword>
<dbReference type="GO" id="GO:0044718">
    <property type="term" value="P:siderophore transmembrane transport"/>
    <property type="evidence" value="ECO:0007669"/>
    <property type="project" value="TreeGrafter"/>
</dbReference>
<evidence type="ECO:0000256" key="3">
    <source>
        <dbReference type="ARBA" id="ARBA00022452"/>
    </source>
</evidence>
<dbReference type="InterPro" id="IPR057601">
    <property type="entry name" value="Oar-like_b-barrel"/>
</dbReference>
<evidence type="ECO:0000256" key="7">
    <source>
        <dbReference type="SAM" id="MobiDB-lite"/>
    </source>
</evidence>
<feature type="domain" description="TonB-dependent transporter Oar-like beta-barrel" evidence="9">
    <location>
        <begin position="246"/>
        <end position="1189"/>
    </location>
</feature>
<dbReference type="PANTHER" id="PTHR30069">
    <property type="entry name" value="TONB-DEPENDENT OUTER MEMBRANE RECEPTOR"/>
    <property type="match status" value="1"/>
</dbReference>
<keyword evidence="6" id="KW-0998">Cell outer membrane</keyword>
<dbReference type="EMBL" id="CP121194">
    <property type="protein sequence ID" value="XBH09246.1"/>
    <property type="molecule type" value="Genomic_DNA"/>
</dbReference>
<dbReference type="EMBL" id="CP121195">
    <property type="protein sequence ID" value="XBH12534.1"/>
    <property type="molecule type" value="Genomic_DNA"/>
</dbReference>
<dbReference type="AlphaFoldDB" id="A0AAU7CVP6"/>
<comment type="subcellular location">
    <subcellularLocation>
        <location evidence="1">Cell outer membrane</location>
        <topology evidence="1">Multi-pass membrane protein</topology>
    </subcellularLocation>
</comment>
<evidence type="ECO:0000256" key="4">
    <source>
        <dbReference type="ARBA" id="ARBA00022692"/>
    </source>
</evidence>
<feature type="chain" id="PRO_5043288374" evidence="8">
    <location>
        <begin position="25"/>
        <end position="1196"/>
    </location>
</feature>
<dbReference type="GO" id="GO:0015344">
    <property type="term" value="F:siderophore uptake transmembrane transporter activity"/>
    <property type="evidence" value="ECO:0007669"/>
    <property type="project" value="TreeGrafter"/>
</dbReference>
<feature type="compositionally biased region" description="Low complexity" evidence="7">
    <location>
        <begin position="1170"/>
        <end position="1182"/>
    </location>
</feature>
<proteinExistence type="predicted"/>
<keyword evidence="10" id="KW-0675">Receptor</keyword>
<keyword evidence="3" id="KW-1134">Transmembrane beta strand</keyword>
<dbReference type="Gene3D" id="2.40.170.20">
    <property type="entry name" value="TonB-dependent receptor, beta-barrel domain"/>
    <property type="match status" value="1"/>
</dbReference>
<feature type="region of interest" description="Disordered" evidence="7">
    <location>
        <begin position="1166"/>
        <end position="1196"/>
    </location>
</feature>
<evidence type="ECO:0000256" key="1">
    <source>
        <dbReference type="ARBA" id="ARBA00004571"/>
    </source>
</evidence>